<proteinExistence type="predicted"/>
<dbReference type="Proteomes" id="UP000231086">
    <property type="component" value="Unassembled WGS sequence"/>
</dbReference>
<dbReference type="AlphaFoldDB" id="A0A2M8KJK3"/>
<name>A0A2M8KJK3_9BACT</name>
<comment type="caution">
    <text evidence="1">The sequence shown here is derived from an EMBL/GenBank/DDBJ whole genome shotgun (WGS) entry which is preliminary data.</text>
</comment>
<accession>A0A2M8KJK3</accession>
<evidence type="ECO:0000313" key="1">
    <source>
        <dbReference type="EMBL" id="PJE60088.1"/>
    </source>
</evidence>
<reference evidence="2" key="1">
    <citation type="submission" date="2017-09" db="EMBL/GenBank/DDBJ databases">
        <title>Depth-based differentiation of microbial function through sediment-hosted aquifers and enrichment of novel symbionts in the deep terrestrial subsurface.</title>
        <authorList>
            <person name="Probst A.J."/>
            <person name="Ladd B."/>
            <person name="Jarett J.K."/>
            <person name="Geller-Mcgrath D.E."/>
            <person name="Sieber C.M.K."/>
            <person name="Emerson J.B."/>
            <person name="Anantharaman K."/>
            <person name="Thomas B.C."/>
            <person name="Malmstrom R."/>
            <person name="Stieglmeier M."/>
            <person name="Klingl A."/>
            <person name="Woyke T."/>
            <person name="Ryan C.M."/>
            <person name="Banfield J.F."/>
        </authorList>
    </citation>
    <scope>NUCLEOTIDE SEQUENCE [LARGE SCALE GENOMIC DNA]</scope>
</reference>
<organism evidence="1 2">
    <name type="scientific">Candidatus Portnoybacteria bacterium CG10_big_fil_rev_8_21_14_0_10_44_7</name>
    <dbReference type="NCBI Taxonomy" id="1974816"/>
    <lineage>
        <taxon>Bacteria</taxon>
        <taxon>Candidatus Portnoyibacteriota</taxon>
    </lineage>
</organism>
<gene>
    <name evidence="1" type="ORF">COU85_00170</name>
</gene>
<sequence>MFRPQAHLFLIPGGEIGCGKPIKRCKNIATPWAFVRLFGPNERCRKCGLVFKQRYDKDGHEKP</sequence>
<evidence type="ECO:0000313" key="2">
    <source>
        <dbReference type="Proteomes" id="UP000231086"/>
    </source>
</evidence>
<dbReference type="EMBL" id="PFEA01000004">
    <property type="protein sequence ID" value="PJE60088.1"/>
    <property type="molecule type" value="Genomic_DNA"/>
</dbReference>
<protein>
    <submittedName>
        <fullName evidence="1">Uncharacterized protein</fullName>
    </submittedName>
</protein>